<keyword evidence="6 12" id="KW-0408">Iron</keyword>
<feature type="domain" description="Radical SAM core" evidence="13">
    <location>
        <begin position="6"/>
        <end position="230"/>
    </location>
</feature>
<dbReference type="InterPro" id="IPR058240">
    <property type="entry name" value="rSAM_sf"/>
</dbReference>
<keyword evidence="5 12" id="KW-0547">Nucleotide-binding</keyword>
<comment type="pathway">
    <text evidence="12">Cofactor biosynthesis; molybdopterin biosynthesis.</text>
</comment>
<evidence type="ECO:0000256" key="12">
    <source>
        <dbReference type="HAMAP-Rule" id="MF_01225"/>
    </source>
</evidence>
<evidence type="ECO:0000256" key="9">
    <source>
        <dbReference type="ARBA" id="ARBA00023150"/>
    </source>
</evidence>
<evidence type="ECO:0000256" key="6">
    <source>
        <dbReference type="ARBA" id="ARBA00023004"/>
    </source>
</evidence>
<dbReference type="SFLD" id="SFLDG01386">
    <property type="entry name" value="main_SPASM_domain-containing"/>
    <property type="match status" value="1"/>
</dbReference>
<keyword evidence="9 12" id="KW-0501">Molybdenum cofactor biosynthesis</keyword>
<name>A0A8J2U4Z8_9GAMM</name>
<keyword evidence="10 12" id="KW-0456">Lyase</keyword>
<feature type="binding site" evidence="12">
    <location>
        <begin position="258"/>
        <end position="260"/>
    </location>
    <ligand>
        <name>GTP</name>
        <dbReference type="ChEBI" id="CHEBI:37565"/>
    </ligand>
</feature>
<dbReference type="Pfam" id="PF06463">
    <property type="entry name" value="Mob_synth_C"/>
    <property type="match status" value="1"/>
</dbReference>
<proteinExistence type="inferred from homology"/>
<feature type="binding site" evidence="12">
    <location>
        <position position="22"/>
    </location>
    <ligand>
        <name>[4Fe-4S] cluster</name>
        <dbReference type="ChEBI" id="CHEBI:49883"/>
        <label>1</label>
        <note>4Fe-4S-S-AdoMet</note>
    </ligand>
</feature>
<dbReference type="InterPro" id="IPR050105">
    <property type="entry name" value="MoCo_biosynth_MoaA/MoaC"/>
</dbReference>
<accession>A0A8J2U4Z8</accession>
<evidence type="ECO:0000256" key="8">
    <source>
        <dbReference type="ARBA" id="ARBA00023134"/>
    </source>
</evidence>
<dbReference type="SMART" id="SM00729">
    <property type="entry name" value="Elp3"/>
    <property type="match status" value="1"/>
</dbReference>
<evidence type="ECO:0000256" key="2">
    <source>
        <dbReference type="ARBA" id="ARBA00022485"/>
    </source>
</evidence>
<reference evidence="15" key="1">
    <citation type="journal article" date="2019" name="Int. J. Syst. Evol. Microbiol.">
        <title>The Global Catalogue of Microorganisms (GCM) 10K type strain sequencing project: providing services to taxonomists for standard genome sequencing and annotation.</title>
        <authorList>
            <consortium name="The Broad Institute Genomics Platform"/>
            <consortium name="The Broad Institute Genome Sequencing Center for Infectious Disease"/>
            <person name="Wu L."/>
            <person name="Ma J."/>
        </authorList>
    </citation>
    <scope>NUCLEOTIDE SEQUENCE [LARGE SCALE GENOMIC DNA]</scope>
    <source>
        <strain evidence="15">CGMCC 1.10130</strain>
    </source>
</reference>
<comment type="cofactor">
    <cofactor evidence="12">
        <name>[4Fe-4S] cluster</name>
        <dbReference type="ChEBI" id="CHEBI:49883"/>
    </cofactor>
    <text evidence="12">Binds 2 [4Fe-4S] clusters. Binds 1 [4Fe-4S] cluster coordinated with 3 cysteines and an exchangeable S-adenosyl-L-methionine and 1 [4Fe-4S] cluster coordinated with 3 cysteines and the GTP-derived substrate.</text>
</comment>
<feature type="binding site" evidence="12">
    <location>
        <position position="28"/>
    </location>
    <ligand>
        <name>S-adenosyl-L-methionine</name>
        <dbReference type="ChEBI" id="CHEBI:59789"/>
    </ligand>
</feature>
<keyword evidence="7 12" id="KW-0411">Iron-sulfur</keyword>
<dbReference type="Pfam" id="PF04055">
    <property type="entry name" value="Radical_SAM"/>
    <property type="match status" value="1"/>
</dbReference>
<dbReference type="UniPathway" id="UPA00344"/>
<dbReference type="GO" id="GO:0006777">
    <property type="term" value="P:Mo-molybdopterin cofactor biosynthetic process"/>
    <property type="evidence" value="ECO:0007669"/>
    <property type="project" value="UniProtKB-UniRule"/>
</dbReference>
<keyword evidence="2 12" id="KW-0004">4Fe-4S</keyword>
<dbReference type="GO" id="GO:0061798">
    <property type="term" value="F:GTP 3',8'-cyclase activity"/>
    <property type="evidence" value="ECO:0007669"/>
    <property type="project" value="UniProtKB-UniRule"/>
</dbReference>
<dbReference type="PANTHER" id="PTHR22960">
    <property type="entry name" value="MOLYBDOPTERIN COFACTOR SYNTHESIS PROTEIN A"/>
    <property type="match status" value="1"/>
</dbReference>
<comment type="catalytic activity">
    <reaction evidence="11 12">
        <text>GTP + AH2 + S-adenosyl-L-methionine = (8S)-3',8-cyclo-7,8-dihydroguanosine 5'-triphosphate + 5'-deoxyadenosine + L-methionine + A + H(+)</text>
        <dbReference type="Rhea" id="RHEA:49576"/>
        <dbReference type="ChEBI" id="CHEBI:13193"/>
        <dbReference type="ChEBI" id="CHEBI:15378"/>
        <dbReference type="ChEBI" id="CHEBI:17319"/>
        <dbReference type="ChEBI" id="CHEBI:17499"/>
        <dbReference type="ChEBI" id="CHEBI:37565"/>
        <dbReference type="ChEBI" id="CHEBI:57844"/>
        <dbReference type="ChEBI" id="CHEBI:59789"/>
        <dbReference type="ChEBI" id="CHEBI:131766"/>
        <dbReference type="EC" id="4.1.99.22"/>
    </reaction>
</comment>
<feature type="binding site" evidence="12">
    <location>
        <position position="95"/>
    </location>
    <ligand>
        <name>GTP</name>
        <dbReference type="ChEBI" id="CHEBI:37565"/>
    </ligand>
</feature>
<dbReference type="InterPro" id="IPR007197">
    <property type="entry name" value="rSAM"/>
</dbReference>
<feature type="binding site" evidence="12">
    <location>
        <position position="26"/>
    </location>
    <ligand>
        <name>[4Fe-4S] cluster</name>
        <dbReference type="ChEBI" id="CHEBI:49883"/>
        <label>1</label>
        <note>4Fe-4S-S-AdoMet</note>
    </ligand>
</feature>
<evidence type="ECO:0000256" key="4">
    <source>
        <dbReference type="ARBA" id="ARBA00022723"/>
    </source>
</evidence>
<dbReference type="GO" id="GO:0061799">
    <property type="term" value="F:cyclic pyranopterin monophosphate synthase activity"/>
    <property type="evidence" value="ECO:0007669"/>
    <property type="project" value="TreeGrafter"/>
</dbReference>
<dbReference type="InterPro" id="IPR010505">
    <property type="entry name" value="MoaA_twitch"/>
</dbReference>
<dbReference type="HAMAP" id="MF_01225_B">
    <property type="entry name" value="MoaA_B"/>
    <property type="match status" value="1"/>
</dbReference>
<protein>
    <recommendedName>
        <fullName evidence="1 12">GTP 3',8-cyclase</fullName>
        <ecNumber evidence="1 12">4.1.99.22</ecNumber>
    </recommendedName>
    <alternativeName>
        <fullName evidence="12">Molybdenum cofactor biosynthesis protein A</fullName>
    </alternativeName>
</protein>
<dbReference type="Proteomes" id="UP000619743">
    <property type="component" value="Unassembled WGS sequence"/>
</dbReference>
<feature type="binding site" evidence="12">
    <location>
        <position position="270"/>
    </location>
    <ligand>
        <name>[4Fe-4S] cluster</name>
        <dbReference type="ChEBI" id="CHEBI:49883"/>
        <label>2</label>
        <note>4Fe-4S-substrate</note>
    </ligand>
</feature>
<keyword evidence="4 12" id="KW-0479">Metal-binding</keyword>
<evidence type="ECO:0000313" key="14">
    <source>
        <dbReference type="EMBL" id="GGA76333.1"/>
    </source>
</evidence>
<evidence type="ECO:0000313" key="15">
    <source>
        <dbReference type="Proteomes" id="UP000619743"/>
    </source>
</evidence>
<dbReference type="SUPFAM" id="SSF102114">
    <property type="entry name" value="Radical SAM enzymes"/>
    <property type="match status" value="1"/>
</dbReference>
<evidence type="ECO:0000256" key="5">
    <source>
        <dbReference type="ARBA" id="ARBA00022741"/>
    </source>
</evidence>
<keyword evidence="3 12" id="KW-0949">S-adenosyl-L-methionine</keyword>
<feature type="binding site" evidence="12">
    <location>
        <position position="64"/>
    </location>
    <ligand>
        <name>GTP</name>
        <dbReference type="ChEBI" id="CHEBI:37565"/>
    </ligand>
</feature>
<dbReference type="PROSITE" id="PS51918">
    <property type="entry name" value="RADICAL_SAM"/>
    <property type="match status" value="1"/>
</dbReference>
<dbReference type="InterPro" id="IPR040064">
    <property type="entry name" value="MoaA-like"/>
</dbReference>
<dbReference type="PROSITE" id="PS01305">
    <property type="entry name" value="MOAA_NIFB_PQQE"/>
    <property type="match status" value="1"/>
</dbReference>
<evidence type="ECO:0000256" key="1">
    <source>
        <dbReference type="ARBA" id="ARBA00012167"/>
    </source>
</evidence>
<feature type="binding site" evidence="12">
    <location>
        <position position="190"/>
    </location>
    <ligand>
        <name>S-adenosyl-L-methionine</name>
        <dbReference type="ChEBI" id="CHEBI:59789"/>
    </ligand>
</feature>
<feature type="binding site" evidence="12">
    <location>
        <position position="119"/>
    </location>
    <ligand>
        <name>S-adenosyl-L-methionine</name>
        <dbReference type="ChEBI" id="CHEBI:59789"/>
    </ligand>
</feature>
<evidence type="ECO:0000256" key="11">
    <source>
        <dbReference type="ARBA" id="ARBA00048697"/>
    </source>
</evidence>
<feature type="binding site" evidence="12">
    <location>
        <position position="68"/>
    </location>
    <ligand>
        <name>S-adenosyl-L-methionine</name>
        <dbReference type="ChEBI" id="CHEBI:59789"/>
    </ligand>
</feature>
<comment type="function">
    <text evidence="12">Catalyzes the cyclization of GTP to (8S)-3',8-cyclo-7,8-dihydroguanosine 5'-triphosphate.</text>
</comment>
<organism evidence="14 15">
    <name type="scientific">Neiella marina</name>
    <dbReference type="NCBI Taxonomy" id="508461"/>
    <lineage>
        <taxon>Bacteria</taxon>
        <taxon>Pseudomonadati</taxon>
        <taxon>Pseudomonadota</taxon>
        <taxon>Gammaproteobacteria</taxon>
        <taxon>Alteromonadales</taxon>
        <taxon>Echinimonadaceae</taxon>
        <taxon>Neiella</taxon>
    </lineage>
</organism>
<dbReference type="Gene3D" id="3.20.20.70">
    <property type="entry name" value="Aldolase class I"/>
    <property type="match status" value="1"/>
</dbReference>
<dbReference type="InterPro" id="IPR000385">
    <property type="entry name" value="MoaA_NifB_PqqE_Fe-S-bd_CS"/>
</dbReference>
<dbReference type="InterPro" id="IPR013483">
    <property type="entry name" value="MoaA"/>
</dbReference>
<evidence type="ECO:0000256" key="10">
    <source>
        <dbReference type="ARBA" id="ARBA00023239"/>
    </source>
</evidence>
<dbReference type="AlphaFoldDB" id="A0A8J2U4Z8"/>
<dbReference type="CDD" id="cd21117">
    <property type="entry name" value="Twitch_MoaA"/>
    <property type="match status" value="1"/>
</dbReference>
<comment type="subunit">
    <text evidence="12">Monomer and homodimer.</text>
</comment>
<feature type="binding site" evidence="12">
    <location>
        <position position="156"/>
    </location>
    <ligand>
        <name>GTP</name>
        <dbReference type="ChEBI" id="CHEBI:37565"/>
    </ligand>
</feature>
<dbReference type="GO" id="GO:0046872">
    <property type="term" value="F:metal ion binding"/>
    <property type="evidence" value="ECO:0007669"/>
    <property type="project" value="UniProtKB-KW"/>
</dbReference>
<dbReference type="EMBL" id="BMDX01000007">
    <property type="protein sequence ID" value="GGA76333.1"/>
    <property type="molecule type" value="Genomic_DNA"/>
</dbReference>
<dbReference type="InterPro" id="IPR006638">
    <property type="entry name" value="Elp3/MiaA/NifB-like_rSAM"/>
</dbReference>
<feature type="binding site" evidence="12">
    <location>
        <position position="29"/>
    </location>
    <ligand>
        <name>[4Fe-4S] cluster</name>
        <dbReference type="ChEBI" id="CHEBI:49883"/>
        <label>1</label>
        <note>4Fe-4S-S-AdoMet</note>
    </ligand>
</feature>
<comment type="similarity">
    <text evidence="12">Belongs to the radical SAM superfamily. MoaA family.</text>
</comment>
<dbReference type="SFLD" id="SFLDS00029">
    <property type="entry name" value="Radical_SAM"/>
    <property type="match status" value="1"/>
</dbReference>
<dbReference type="GO" id="GO:0005525">
    <property type="term" value="F:GTP binding"/>
    <property type="evidence" value="ECO:0007669"/>
    <property type="project" value="UniProtKB-UniRule"/>
</dbReference>
<feature type="binding site" evidence="12">
    <location>
        <position position="15"/>
    </location>
    <ligand>
        <name>GTP</name>
        <dbReference type="ChEBI" id="CHEBI:37565"/>
    </ligand>
</feature>
<dbReference type="CDD" id="cd01335">
    <property type="entry name" value="Radical_SAM"/>
    <property type="match status" value="1"/>
</dbReference>
<comment type="caution">
    <text evidence="14">The sequence shown here is derived from an EMBL/GenBank/DDBJ whole genome shotgun (WGS) entry which is preliminary data.</text>
</comment>
<feature type="binding site" evidence="12">
    <location>
        <position position="253"/>
    </location>
    <ligand>
        <name>[4Fe-4S] cluster</name>
        <dbReference type="ChEBI" id="CHEBI:49883"/>
        <label>2</label>
        <note>4Fe-4S-substrate</note>
    </ligand>
</feature>
<dbReference type="PANTHER" id="PTHR22960:SF28">
    <property type="entry name" value="GTP 3',8-CYCLASE"/>
    <property type="match status" value="1"/>
</dbReference>
<dbReference type="InterPro" id="IPR013785">
    <property type="entry name" value="Aldolase_TIM"/>
</dbReference>
<sequence>MSLSDNFGRQFHYVRLSITDVCNFSCNYCLPDGYQCDGDRNFLNLDEIRRVVRAFAELGVEKIRVTGGEPTLRKDLPQIIEQCANTPGIRKVALTTNGHKMARHLTNWQSAGLDAINVSVDSLNPHVFHQITGHNSLTDILDAVDQAQRMDFDSIKLNAVRMKGINGHELDSYIDWLKDKDICLRFIELMETGDNRDFFRKHHSSGEEIVASLLKQGWQRIERSISAGPAEEYRHPDWQGRVGVIMPYSKDFCASCNRLRMSSRGDLHLCLFTESGLSVRHLMQSDADLPLLKNRLQELLVEKHASHYLPEHQVGSTRHLASIGG</sequence>
<dbReference type="GO" id="GO:0051539">
    <property type="term" value="F:4 iron, 4 sulfur cluster binding"/>
    <property type="evidence" value="ECO:0007669"/>
    <property type="project" value="UniProtKB-UniRule"/>
</dbReference>
<dbReference type="GO" id="GO:1904047">
    <property type="term" value="F:S-adenosyl-L-methionine binding"/>
    <property type="evidence" value="ECO:0007669"/>
    <property type="project" value="UniProtKB-UniRule"/>
</dbReference>
<dbReference type="EC" id="4.1.99.22" evidence="1 12"/>
<feature type="binding site" evidence="12">
    <location>
        <position position="256"/>
    </location>
    <ligand>
        <name>[4Fe-4S] cluster</name>
        <dbReference type="ChEBI" id="CHEBI:49883"/>
        <label>2</label>
        <note>4Fe-4S-substrate</note>
    </ligand>
</feature>
<dbReference type="RefSeq" id="WP_087506888.1">
    <property type="nucleotide sequence ID" value="NZ_BMDX01000007.1"/>
</dbReference>
<keyword evidence="15" id="KW-1185">Reference proteome</keyword>
<dbReference type="SFLD" id="SFLDG01067">
    <property type="entry name" value="SPASM/twitch_domain_containing"/>
    <property type="match status" value="1"/>
</dbReference>
<dbReference type="OrthoDB" id="9763993at2"/>
<dbReference type="NCBIfam" id="TIGR02666">
    <property type="entry name" value="moaA"/>
    <property type="match status" value="1"/>
</dbReference>
<evidence type="ECO:0000256" key="3">
    <source>
        <dbReference type="ARBA" id="ARBA00022691"/>
    </source>
</evidence>
<keyword evidence="8 12" id="KW-0342">GTP-binding</keyword>
<evidence type="ECO:0000259" key="13">
    <source>
        <dbReference type="PROSITE" id="PS51918"/>
    </source>
</evidence>
<evidence type="ECO:0000256" key="7">
    <source>
        <dbReference type="ARBA" id="ARBA00023014"/>
    </source>
</evidence>
<dbReference type="SFLD" id="SFLDG01383">
    <property type="entry name" value="cyclic_pyranopterin_phosphate"/>
    <property type="match status" value="1"/>
</dbReference>
<gene>
    <name evidence="12 14" type="primary">moaA</name>
    <name evidence="14" type="ORF">GCM10011369_17760</name>
</gene>